<accession>A0A2G8REF3</accession>
<name>A0A2G8REF3_9RHOB</name>
<comment type="caution">
    <text evidence="1">The sequence shown here is derived from an EMBL/GenBank/DDBJ whole genome shotgun (WGS) entry which is preliminary data.</text>
</comment>
<keyword evidence="2" id="KW-1185">Reference proteome</keyword>
<sequence>MALLDHPTLNLRNLPRTLAARVPHKVLRDRWNRLRFGPSAPLSDECIFVSPLDVRHIYLARRNSAASTFKRRHSGLVIGGDWDQSRSPLPETRATRAIYDRFVRGMSWAETGVLDYHLAIISEKGISEGARTLQEVLARYEALDRVYEEALRTGRLRPRYELPAHFRREHGGIFFHIARDGEPLRSGGGRHRFAIARILGLASVPAQLGVIHPDAVRDGHLERLRSPG</sequence>
<proteinExistence type="predicted"/>
<gene>
    <name evidence="1" type="ORF">P775_11970</name>
</gene>
<dbReference type="AlphaFoldDB" id="A0A2G8REF3"/>
<dbReference type="Proteomes" id="UP000231259">
    <property type="component" value="Unassembled WGS sequence"/>
</dbReference>
<organism evidence="1 2">
    <name type="scientific">Puniceibacterium antarcticum</name>
    <dbReference type="NCBI Taxonomy" id="1206336"/>
    <lineage>
        <taxon>Bacteria</taxon>
        <taxon>Pseudomonadati</taxon>
        <taxon>Pseudomonadota</taxon>
        <taxon>Alphaproteobacteria</taxon>
        <taxon>Rhodobacterales</taxon>
        <taxon>Paracoccaceae</taxon>
        <taxon>Puniceibacterium</taxon>
    </lineage>
</organism>
<dbReference type="RefSeq" id="WP_245875646.1">
    <property type="nucleotide sequence ID" value="NZ_AWWI01000074.1"/>
</dbReference>
<evidence type="ECO:0000313" key="2">
    <source>
        <dbReference type="Proteomes" id="UP000231259"/>
    </source>
</evidence>
<reference evidence="1 2" key="1">
    <citation type="submission" date="2013-09" db="EMBL/GenBank/DDBJ databases">
        <title>Genome sequencing of Phaeobacter antarcticus sp. nov. SM1211.</title>
        <authorList>
            <person name="Zhang X.-Y."/>
            <person name="Liu C."/>
            <person name="Chen X.-L."/>
            <person name="Xie B.-B."/>
            <person name="Qin Q.-L."/>
            <person name="Rong J.-C."/>
            <person name="Zhang Y.-Z."/>
        </authorList>
    </citation>
    <scope>NUCLEOTIDE SEQUENCE [LARGE SCALE GENOMIC DNA]</scope>
    <source>
        <strain evidence="1 2">SM1211</strain>
    </source>
</reference>
<dbReference type="EMBL" id="AWWI01000074">
    <property type="protein sequence ID" value="PIL19939.1"/>
    <property type="molecule type" value="Genomic_DNA"/>
</dbReference>
<protein>
    <submittedName>
        <fullName evidence="1">Uncharacterized protein</fullName>
    </submittedName>
</protein>
<evidence type="ECO:0000313" key="1">
    <source>
        <dbReference type="EMBL" id="PIL19939.1"/>
    </source>
</evidence>